<dbReference type="AlphaFoldDB" id="A0A916JBK1"/>
<keyword evidence="2" id="KW-1185">Reference proteome</keyword>
<sequence>MDHKFFQFRLEEFYYMGFTVIEDVLTNDVIINLRNEVERIYLRQEKEFTSDRLKLINEQYVCRALLSESEAYLKLASNEFIISFVKAILGDYFILHLQNGIINMPGEYHHQSNWH</sequence>
<dbReference type="SUPFAM" id="SSF51197">
    <property type="entry name" value="Clavaminate synthase-like"/>
    <property type="match status" value="1"/>
</dbReference>
<organism evidence="1 2">
    <name type="scientific">Dyadobacter helix</name>
    <dbReference type="NCBI Taxonomy" id="2822344"/>
    <lineage>
        <taxon>Bacteria</taxon>
        <taxon>Pseudomonadati</taxon>
        <taxon>Bacteroidota</taxon>
        <taxon>Cytophagia</taxon>
        <taxon>Cytophagales</taxon>
        <taxon>Spirosomataceae</taxon>
        <taxon>Dyadobacter</taxon>
    </lineage>
</organism>
<accession>A0A916JBK1</accession>
<protein>
    <submittedName>
        <fullName evidence="1">Uncharacterized protein</fullName>
    </submittedName>
</protein>
<evidence type="ECO:0000313" key="2">
    <source>
        <dbReference type="Proteomes" id="UP000680038"/>
    </source>
</evidence>
<dbReference type="Gene3D" id="2.60.120.620">
    <property type="entry name" value="q2cbj1_9rhob like domain"/>
    <property type="match status" value="1"/>
</dbReference>
<dbReference type="EMBL" id="CAJRAF010000002">
    <property type="protein sequence ID" value="CAG4999725.1"/>
    <property type="molecule type" value="Genomic_DNA"/>
</dbReference>
<proteinExistence type="predicted"/>
<dbReference type="Proteomes" id="UP000680038">
    <property type="component" value="Unassembled WGS sequence"/>
</dbReference>
<evidence type="ECO:0000313" key="1">
    <source>
        <dbReference type="EMBL" id="CAG4999725.1"/>
    </source>
</evidence>
<name>A0A916JBK1_9BACT</name>
<gene>
    <name evidence="1" type="ORF">DYBT9275_02289</name>
</gene>
<comment type="caution">
    <text evidence="1">The sequence shown here is derived from an EMBL/GenBank/DDBJ whole genome shotgun (WGS) entry which is preliminary data.</text>
</comment>
<reference evidence="1" key="1">
    <citation type="submission" date="2021-04" db="EMBL/GenBank/DDBJ databases">
        <authorList>
            <person name="Rodrigo-Torres L."/>
            <person name="Arahal R. D."/>
            <person name="Lucena T."/>
        </authorList>
    </citation>
    <scope>NUCLEOTIDE SEQUENCE</scope>
    <source>
        <strain evidence="1">CECT 9275</strain>
    </source>
</reference>